<dbReference type="EMBL" id="CP075587">
    <property type="protein sequence ID" value="QYF48581.1"/>
    <property type="molecule type" value="Genomic_DNA"/>
</dbReference>
<dbReference type="InterPro" id="IPR009081">
    <property type="entry name" value="PP-bd_ACP"/>
</dbReference>
<dbReference type="NCBIfam" id="NF002148">
    <property type="entry name" value="PRK00982.1-2"/>
    <property type="match status" value="1"/>
</dbReference>
<dbReference type="SUPFAM" id="SSF47336">
    <property type="entry name" value="ACP-like"/>
    <property type="match status" value="1"/>
</dbReference>
<dbReference type="InterPro" id="IPR003231">
    <property type="entry name" value="ACP"/>
</dbReference>
<name>A0ABX8V0D6_9BACT</name>
<evidence type="ECO:0000256" key="5">
    <source>
        <dbReference type="RuleBase" id="RU003545"/>
    </source>
</evidence>
<comment type="PTM">
    <text evidence="3">4'-phosphopantetheine is transferred from CoA to a specific serine of apo-ACP by AcpS. This modification is essential for activity because fatty acids are bound in thioester linkage to the sulfhydryl of the prosthetic group.</text>
</comment>
<keyword evidence="3" id="KW-0963">Cytoplasm</keyword>
<evidence type="ECO:0000256" key="2">
    <source>
        <dbReference type="ARBA" id="ARBA00022553"/>
    </source>
</evidence>
<sequence length="95" mass="10989">MSTEKSMEQEALEKEVLDIVIEQLQLDPTLVSLEKSFSEDLSTDSLDLTELIMAFEERFGFEIPQEEAEKLYIVRDVVGYIQKKRNEKDKKTSAT</sequence>
<gene>
    <name evidence="3" type="primary">acpP</name>
    <name evidence="7" type="ORF">RHABOEDO_000768</name>
</gene>
<dbReference type="Proteomes" id="UP000826014">
    <property type="component" value="Chromosome"/>
</dbReference>
<comment type="subcellular location">
    <subcellularLocation>
        <location evidence="3">Cytoplasm</location>
    </subcellularLocation>
</comment>
<comment type="pathway">
    <text evidence="3 5">Lipid metabolism; fatty acid biosynthesis.</text>
</comment>
<keyword evidence="3" id="KW-0443">Lipid metabolism</keyword>
<dbReference type="PROSITE" id="PS50075">
    <property type="entry name" value="CARRIER"/>
    <property type="match status" value="1"/>
</dbReference>
<dbReference type="HAMAP" id="MF_01217">
    <property type="entry name" value="Acyl_carrier"/>
    <property type="match status" value="1"/>
</dbReference>
<dbReference type="NCBIfam" id="NF002150">
    <property type="entry name" value="PRK00982.1-4"/>
    <property type="match status" value="1"/>
</dbReference>
<evidence type="ECO:0000313" key="7">
    <source>
        <dbReference type="EMBL" id="QYF48581.1"/>
    </source>
</evidence>
<keyword evidence="2 3" id="KW-0597">Phosphoprotein</keyword>
<dbReference type="PANTHER" id="PTHR20863">
    <property type="entry name" value="ACYL CARRIER PROTEIN"/>
    <property type="match status" value="1"/>
</dbReference>
<keyword evidence="8" id="KW-1185">Reference proteome</keyword>
<proteinExistence type="inferred from homology"/>
<dbReference type="RefSeq" id="WP_245397565.1">
    <property type="nucleotide sequence ID" value="NZ_CP075587.1"/>
</dbReference>
<comment type="function">
    <text evidence="3 5">Carrier of the growing fatty acid chain in fatty acid biosynthesis.</text>
</comment>
<organism evidence="7 8">
    <name type="scientific">Candidatus Rhabdochlamydia oedothoracis</name>
    <dbReference type="NCBI Taxonomy" id="2720720"/>
    <lineage>
        <taxon>Bacteria</taxon>
        <taxon>Pseudomonadati</taxon>
        <taxon>Chlamydiota</taxon>
        <taxon>Chlamydiia</taxon>
        <taxon>Parachlamydiales</taxon>
        <taxon>Candidatus Rhabdochlamydiaceae</taxon>
        <taxon>Candidatus Rhabdochlamydia</taxon>
    </lineage>
</organism>
<comment type="similarity">
    <text evidence="3">Belongs to the acyl carrier protein (ACP) family.</text>
</comment>
<keyword evidence="3" id="KW-0444">Lipid biosynthesis</keyword>
<dbReference type="Gene3D" id="1.10.1200.10">
    <property type="entry name" value="ACP-like"/>
    <property type="match status" value="1"/>
</dbReference>
<keyword evidence="3" id="KW-0276">Fatty acid metabolism</keyword>
<dbReference type="InterPro" id="IPR036736">
    <property type="entry name" value="ACP-like_sf"/>
</dbReference>
<keyword evidence="1 3" id="KW-0596">Phosphopantetheine</keyword>
<evidence type="ECO:0000256" key="1">
    <source>
        <dbReference type="ARBA" id="ARBA00022450"/>
    </source>
</evidence>
<feature type="modified residue" description="O-(pantetheine 4'-phosphoryl)serine" evidence="3">
    <location>
        <position position="45"/>
    </location>
</feature>
<reference evidence="7 8" key="1">
    <citation type="journal article" date="2022" name="bioRxiv">
        <title>Ecology and evolution of chlamydial symbionts of arthropods.</title>
        <authorList>
            <person name="Halter T."/>
            <person name="Koestlbacher S."/>
            <person name="Collingro A."/>
            <person name="Sixt B.S."/>
            <person name="Toenshoff E.R."/>
            <person name="Hendrickx F."/>
            <person name="Kostanjsek R."/>
            <person name="Horn M."/>
        </authorList>
    </citation>
    <scope>NUCLEOTIDE SEQUENCE [LARGE SCALE GENOMIC DNA]</scope>
    <source>
        <strain evidence="7">W744xW776</strain>
    </source>
</reference>
<dbReference type="Pfam" id="PF00550">
    <property type="entry name" value="PP-binding"/>
    <property type="match status" value="1"/>
</dbReference>
<evidence type="ECO:0000256" key="3">
    <source>
        <dbReference type="HAMAP-Rule" id="MF_01217"/>
    </source>
</evidence>
<comment type="PTM">
    <text evidence="5">4'-phosphopantetheine is transferred from CoA to a specific serine of apo-ACP by acpS.</text>
</comment>
<feature type="domain" description="Carrier" evidence="6">
    <location>
        <begin position="7"/>
        <end position="85"/>
    </location>
</feature>
<keyword evidence="3" id="KW-0275">Fatty acid biosynthesis</keyword>
<evidence type="ECO:0000256" key="4">
    <source>
        <dbReference type="NCBIfam" id="TIGR00517"/>
    </source>
</evidence>
<evidence type="ECO:0000313" key="8">
    <source>
        <dbReference type="Proteomes" id="UP000826014"/>
    </source>
</evidence>
<accession>A0ABX8V0D6</accession>
<dbReference type="PANTHER" id="PTHR20863:SF76">
    <property type="entry name" value="CARRIER DOMAIN-CONTAINING PROTEIN"/>
    <property type="match status" value="1"/>
</dbReference>
<dbReference type="NCBIfam" id="TIGR00517">
    <property type="entry name" value="acyl_carrier"/>
    <property type="match status" value="1"/>
</dbReference>
<evidence type="ECO:0000259" key="6">
    <source>
        <dbReference type="PROSITE" id="PS50075"/>
    </source>
</evidence>
<protein>
    <recommendedName>
        <fullName evidence="3 4">Acyl carrier protein</fullName>
        <shortName evidence="3">ACP</shortName>
    </recommendedName>
</protein>